<dbReference type="SUPFAM" id="SSF102522">
    <property type="entry name" value="Bacterial fluorinating enzyme, N-terminal domain"/>
    <property type="match status" value="1"/>
</dbReference>
<name>A0A653A070_UNCDX</name>
<feature type="region of interest" description="Disordered" evidence="3">
    <location>
        <begin position="252"/>
        <end position="278"/>
    </location>
</feature>
<feature type="domain" description="S-adenosyl-l-methionine hydroxide adenosyltransferase C-terminal" evidence="5">
    <location>
        <begin position="175"/>
        <end position="252"/>
    </location>
</feature>
<reference evidence="6" key="1">
    <citation type="submission" date="2018-07" db="EMBL/GenBank/DDBJ databases">
        <authorList>
            <consortium name="Genoscope - CEA"/>
            <person name="William W."/>
        </authorList>
    </citation>
    <scope>NUCLEOTIDE SEQUENCE</scope>
    <source>
        <strain evidence="6">IK1</strain>
    </source>
</reference>
<dbReference type="InterPro" id="IPR002747">
    <property type="entry name" value="SAM_OH_AdoTrfase"/>
</dbReference>
<dbReference type="PIRSF" id="PIRSF006779">
    <property type="entry name" value="UCP006779"/>
    <property type="match status" value="1"/>
</dbReference>
<dbReference type="InterPro" id="IPR046470">
    <property type="entry name" value="SAM_HAT_C"/>
</dbReference>
<dbReference type="PANTHER" id="PTHR35092:SF1">
    <property type="entry name" value="CHLORINASE MJ1651"/>
    <property type="match status" value="1"/>
</dbReference>
<feature type="domain" description="S-adenosyl-l-methionine hydroxide adenosyltransferase N-terminal" evidence="4">
    <location>
        <begin position="7"/>
        <end position="151"/>
    </location>
</feature>
<accession>A0A653A070</accession>
<evidence type="ECO:0000259" key="4">
    <source>
        <dbReference type="Pfam" id="PF01887"/>
    </source>
</evidence>
<dbReference type="AlphaFoldDB" id="A0A653A070"/>
<protein>
    <recommendedName>
        <fullName evidence="7">SAM-dependent chlorinase/fluorinase</fullName>
    </recommendedName>
</protein>
<dbReference type="Gene3D" id="3.40.50.10790">
    <property type="entry name" value="S-adenosyl-l-methionine hydroxide adenosyltransferase, N-terminal"/>
    <property type="match status" value="1"/>
</dbReference>
<dbReference type="InterPro" id="IPR023228">
    <property type="entry name" value="SAM_OH_AdoTrfase_N_sf"/>
</dbReference>
<dbReference type="PANTHER" id="PTHR35092">
    <property type="entry name" value="CHLORINASE MJ1651"/>
    <property type="match status" value="1"/>
</dbReference>
<evidence type="ECO:0000256" key="3">
    <source>
        <dbReference type="SAM" id="MobiDB-lite"/>
    </source>
</evidence>
<proteinExistence type="inferred from homology"/>
<dbReference type="InterPro" id="IPR023227">
    <property type="entry name" value="SAM_OH_AdoTrfase_C_sf"/>
</dbReference>
<dbReference type="Gene3D" id="2.40.30.90">
    <property type="entry name" value="Bacterial fluorinating enzyme like"/>
    <property type="match status" value="1"/>
</dbReference>
<gene>
    <name evidence="6" type="ORF">TRIP_B110004</name>
</gene>
<dbReference type="InterPro" id="IPR046469">
    <property type="entry name" value="SAM_HAT_N"/>
</dbReference>
<evidence type="ECO:0000256" key="1">
    <source>
        <dbReference type="ARBA" id="ARBA00022691"/>
    </source>
</evidence>
<organism evidence="6">
    <name type="scientific">Uncultured Desulfatiglans sp</name>
    <dbReference type="NCBI Taxonomy" id="1748965"/>
    <lineage>
        <taxon>Bacteria</taxon>
        <taxon>Pseudomonadati</taxon>
        <taxon>Thermodesulfobacteriota</taxon>
        <taxon>Desulfobacteria</taxon>
        <taxon>Desulfatiglandales</taxon>
        <taxon>Desulfatiglandaceae</taxon>
        <taxon>Desulfatiglans</taxon>
        <taxon>environmental samples</taxon>
    </lineage>
</organism>
<dbReference type="SUPFAM" id="SSF101852">
    <property type="entry name" value="Bacterial fluorinating enzyme, C-terminal domain"/>
    <property type="match status" value="1"/>
</dbReference>
<comment type="similarity">
    <text evidence="2">Belongs to the SAM hydrolase / SAM-dependent halogenase family.</text>
</comment>
<evidence type="ECO:0008006" key="7">
    <source>
        <dbReference type="Google" id="ProtNLM"/>
    </source>
</evidence>
<dbReference type="Pfam" id="PF20257">
    <property type="entry name" value="SAM_HAT_C"/>
    <property type="match status" value="1"/>
</dbReference>
<sequence length="278" mass="29474">METSGIITLTTDFGCEDVYVAVMKGVILGIYPRATLVDITHGIRPGDIRQGARVLEEATRFFPPGTIHLAVVDPGVGGARRPLLVCTGSSFLVGPDNGLFWPLIKAVQEATVLHLTSHAHFLPEISRTFHGRDIFAPVAGHLACGVDPLDLGTLVQDPVRLELRTVKRSEDAIEGEVIRVDRFGNLITNIHQQDIQSLGCLPEAKITIGDHTIEGIRETYTSVPRGGMLALLGSSGFLEIAVNQGRASALVGGNGTSEGVPVRVSRPHAGPADGISSG</sequence>
<evidence type="ECO:0000259" key="5">
    <source>
        <dbReference type="Pfam" id="PF20257"/>
    </source>
</evidence>
<dbReference type="Pfam" id="PF01887">
    <property type="entry name" value="SAM_HAT_N"/>
    <property type="match status" value="1"/>
</dbReference>
<keyword evidence="1" id="KW-0949">S-adenosyl-L-methionine</keyword>
<evidence type="ECO:0000256" key="2">
    <source>
        <dbReference type="ARBA" id="ARBA00024035"/>
    </source>
</evidence>
<dbReference type="EMBL" id="UPXX01000003">
    <property type="protein sequence ID" value="VBB41439.1"/>
    <property type="molecule type" value="Genomic_DNA"/>
</dbReference>
<evidence type="ECO:0000313" key="6">
    <source>
        <dbReference type="EMBL" id="VBB41439.1"/>
    </source>
</evidence>